<dbReference type="KEGG" id="llu:AKJ09_01473"/>
<name>A0A0K1PNW5_9BACT</name>
<dbReference type="RefSeq" id="WP_146646357.1">
    <property type="nucleotide sequence ID" value="NZ_CP012333.1"/>
</dbReference>
<organism evidence="5 6">
    <name type="scientific">Labilithrix luteola</name>
    <dbReference type="NCBI Taxonomy" id="1391654"/>
    <lineage>
        <taxon>Bacteria</taxon>
        <taxon>Pseudomonadati</taxon>
        <taxon>Myxococcota</taxon>
        <taxon>Polyangia</taxon>
        <taxon>Polyangiales</taxon>
        <taxon>Labilitrichaceae</taxon>
        <taxon>Labilithrix</taxon>
    </lineage>
</organism>
<evidence type="ECO:0000256" key="1">
    <source>
        <dbReference type="ARBA" id="ARBA00023015"/>
    </source>
</evidence>
<dbReference type="Gene3D" id="1.10.10.60">
    <property type="entry name" value="Homeodomain-like"/>
    <property type="match status" value="1"/>
</dbReference>
<dbReference type="Pfam" id="PF12833">
    <property type="entry name" value="HTH_18"/>
    <property type="match status" value="1"/>
</dbReference>
<dbReference type="GO" id="GO:0003700">
    <property type="term" value="F:DNA-binding transcription factor activity"/>
    <property type="evidence" value="ECO:0007669"/>
    <property type="project" value="InterPro"/>
</dbReference>
<dbReference type="PANTHER" id="PTHR47894:SF1">
    <property type="entry name" value="HTH-TYPE TRANSCRIPTIONAL REGULATOR VQSM"/>
    <property type="match status" value="1"/>
</dbReference>
<evidence type="ECO:0000313" key="5">
    <source>
        <dbReference type="EMBL" id="AKU94809.1"/>
    </source>
</evidence>
<dbReference type="Proteomes" id="UP000064967">
    <property type="component" value="Chromosome"/>
</dbReference>
<evidence type="ECO:0000256" key="2">
    <source>
        <dbReference type="ARBA" id="ARBA00023125"/>
    </source>
</evidence>
<dbReference type="GO" id="GO:0005829">
    <property type="term" value="C:cytosol"/>
    <property type="evidence" value="ECO:0007669"/>
    <property type="project" value="TreeGrafter"/>
</dbReference>
<dbReference type="SUPFAM" id="SSF46689">
    <property type="entry name" value="Homeodomain-like"/>
    <property type="match status" value="1"/>
</dbReference>
<dbReference type="PROSITE" id="PS01124">
    <property type="entry name" value="HTH_ARAC_FAMILY_2"/>
    <property type="match status" value="1"/>
</dbReference>
<dbReference type="OrthoDB" id="9816010at2"/>
<proteinExistence type="predicted"/>
<evidence type="ECO:0000256" key="3">
    <source>
        <dbReference type="ARBA" id="ARBA00023163"/>
    </source>
</evidence>
<dbReference type="AlphaFoldDB" id="A0A0K1PNW5"/>
<dbReference type="InterPro" id="IPR018062">
    <property type="entry name" value="HTH_AraC-typ_CS"/>
</dbReference>
<reference evidence="5 6" key="1">
    <citation type="submission" date="2015-08" db="EMBL/GenBank/DDBJ databases">
        <authorList>
            <person name="Babu N.S."/>
            <person name="Beckwith C.J."/>
            <person name="Beseler K.G."/>
            <person name="Brison A."/>
            <person name="Carone J.V."/>
            <person name="Caskin T.P."/>
            <person name="Diamond M."/>
            <person name="Durham M.E."/>
            <person name="Foxe J.M."/>
            <person name="Go M."/>
            <person name="Henderson B.A."/>
            <person name="Jones I.B."/>
            <person name="McGettigan J.A."/>
            <person name="Micheletti S.J."/>
            <person name="Nasrallah M.E."/>
            <person name="Ortiz D."/>
            <person name="Piller C.R."/>
            <person name="Privatt S.R."/>
            <person name="Schneider S.L."/>
            <person name="Sharp S."/>
            <person name="Smith T.C."/>
            <person name="Stanton J.D."/>
            <person name="Ullery H.E."/>
            <person name="Wilson R.J."/>
            <person name="Serrano M.G."/>
            <person name="Buck G."/>
            <person name="Lee V."/>
            <person name="Wang Y."/>
            <person name="Carvalho R."/>
            <person name="Voegtly L."/>
            <person name="Shi R."/>
            <person name="Duckworth R."/>
            <person name="Johnson A."/>
            <person name="Loviza R."/>
            <person name="Walstead R."/>
            <person name="Shah Z."/>
            <person name="Kiflezghi M."/>
            <person name="Wade K."/>
            <person name="Ball S.L."/>
            <person name="Bradley K.W."/>
            <person name="Asai D.J."/>
            <person name="Bowman C.A."/>
            <person name="Russell D.A."/>
            <person name="Pope W.H."/>
            <person name="Jacobs-Sera D."/>
            <person name="Hendrix R.W."/>
            <person name="Hatfull G.F."/>
        </authorList>
    </citation>
    <scope>NUCLEOTIDE SEQUENCE [LARGE SCALE GENOMIC DNA]</scope>
    <source>
        <strain evidence="5 6">DSM 27648</strain>
    </source>
</reference>
<keyword evidence="1" id="KW-0805">Transcription regulation</keyword>
<dbReference type="InterPro" id="IPR009057">
    <property type="entry name" value="Homeodomain-like_sf"/>
</dbReference>
<dbReference type="STRING" id="1391654.AKJ09_01473"/>
<protein>
    <submittedName>
        <fullName evidence="5">Transcriptional regulator, AraC family</fullName>
    </submittedName>
</protein>
<keyword evidence="2" id="KW-0238">DNA-binding</keyword>
<dbReference type="InterPro" id="IPR018060">
    <property type="entry name" value="HTH_AraC"/>
</dbReference>
<dbReference type="PROSITE" id="PS00041">
    <property type="entry name" value="HTH_ARAC_FAMILY_1"/>
    <property type="match status" value="1"/>
</dbReference>
<dbReference type="GO" id="GO:0000976">
    <property type="term" value="F:transcription cis-regulatory region binding"/>
    <property type="evidence" value="ECO:0007669"/>
    <property type="project" value="TreeGrafter"/>
</dbReference>
<dbReference type="SMART" id="SM00342">
    <property type="entry name" value="HTH_ARAC"/>
    <property type="match status" value="1"/>
</dbReference>
<dbReference type="PANTHER" id="PTHR47894">
    <property type="entry name" value="HTH-TYPE TRANSCRIPTIONAL REGULATOR GADX"/>
    <property type="match status" value="1"/>
</dbReference>
<keyword evidence="6" id="KW-1185">Reference proteome</keyword>
<keyword evidence="3" id="KW-0804">Transcription</keyword>
<accession>A0A0K1PNW5</accession>
<sequence length="136" mass="15269">MSTRLALSRLLDDAEVPAEIGQTARVLALSVRTLQRRLRAEGTSFEREVWNSRVRRAQRLMLETDLPLSRVAQDAGFVSLSRLSVVFRRIIGTTPSAWRRERRESVVAEQEPENTASLLSVGVRMLAEPQVLLATA</sequence>
<evidence type="ECO:0000259" key="4">
    <source>
        <dbReference type="PROSITE" id="PS01124"/>
    </source>
</evidence>
<evidence type="ECO:0000313" key="6">
    <source>
        <dbReference type="Proteomes" id="UP000064967"/>
    </source>
</evidence>
<dbReference type="EMBL" id="CP012333">
    <property type="protein sequence ID" value="AKU94809.1"/>
    <property type="molecule type" value="Genomic_DNA"/>
</dbReference>
<gene>
    <name evidence="5" type="ORF">AKJ09_01473</name>
</gene>
<feature type="domain" description="HTH araC/xylS-type" evidence="4">
    <location>
        <begin position="4"/>
        <end position="101"/>
    </location>
</feature>